<evidence type="ECO:0000256" key="3">
    <source>
        <dbReference type="ARBA" id="ARBA00022777"/>
    </source>
</evidence>
<dbReference type="CDD" id="cd17808">
    <property type="entry name" value="HipA_Ec_like"/>
    <property type="match status" value="1"/>
</dbReference>
<keyword evidence="3" id="KW-0418">Kinase</keyword>
<dbReference type="EMBL" id="BOML01000039">
    <property type="protein sequence ID" value="GIE03705.1"/>
    <property type="molecule type" value="Genomic_DNA"/>
</dbReference>
<proteinExistence type="inferred from homology"/>
<comment type="caution">
    <text evidence="6">The sequence shown here is derived from an EMBL/GenBank/DDBJ whole genome shotgun (WGS) entry which is preliminary data.</text>
</comment>
<evidence type="ECO:0000313" key="6">
    <source>
        <dbReference type="EMBL" id="GIE03705.1"/>
    </source>
</evidence>
<comment type="similarity">
    <text evidence="1">Belongs to the HipA Ser/Thr kinase family.</text>
</comment>
<evidence type="ECO:0000256" key="1">
    <source>
        <dbReference type="ARBA" id="ARBA00010164"/>
    </source>
</evidence>
<gene>
    <name evidence="6" type="ORF">Adu01nite_50550</name>
</gene>
<dbReference type="NCBIfam" id="TIGR03071">
    <property type="entry name" value="couple_hipA"/>
    <property type="match status" value="1"/>
</dbReference>
<evidence type="ECO:0000256" key="2">
    <source>
        <dbReference type="ARBA" id="ARBA00022679"/>
    </source>
</evidence>
<dbReference type="InterPro" id="IPR052028">
    <property type="entry name" value="HipA_Ser/Thr_kinase"/>
</dbReference>
<keyword evidence="7" id="KW-1185">Reference proteome</keyword>
<dbReference type="Pfam" id="PF07804">
    <property type="entry name" value="HipA_C"/>
    <property type="match status" value="1"/>
</dbReference>
<sequence length="427" mass="46027">MIRELAVLLGGRVAGRLIQGDGGVLSLVYDPVYAETEGAMPVSLSMPLIDEVCPPAAVRAFCQGLLPDNEVVLERWGRDFQVSPGNPFALLSHVGEDCAGAVQFVLPERVEAILARDGAIVPLSEEQVAGRLRTLRRDPSAWHLAGTGQFSLAGAQAKTALHLDGRTGQWGEPSGVIPTTHILKPAIAGFDDHDLNEHLCLRAARIAGLRTAPTSVRSFGGERAVVVERYDRLPVGDGQVTRIHQEDVCQALGLPPTAKYQNEGGPSPEQIIALIRRAIVPPVAALEVDRFVDALALNWLIAGTDGHAKNYSLLMAGGQIRLAPLYDVASSLPYDDMYLPRLRLAMRIGSEYRVEAITGRHWRAFAAQNGLDPDRTITRIDELAGRLPGAFEEAARAEAVVALKSSLPERLTAAVGKHADRCRKNLA</sequence>
<dbReference type="Pfam" id="PF13657">
    <property type="entry name" value="Couple_hipA"/>
    <property type="match status" value="1"/>
</dbReference>
<evidence type="ECO:0000259" key="5">
    <source>
        <dbReference type="Pfam" id="PF13657"/>
    </source>
</evidence>
<evidence type="ECO:0000259" key="4">
    <source>
        <dbReference type="Pfam" id="PF07804"/>
    </source>
</evidence>
<organism evidence="6 7">
    <name type="scientific">Paractinoplanes durhamensis</name>
    <dbReference type="NCBI Taxonomy" id="113563"/>
    <lineage>
        <taxon>Bacteria</taxon>
        <taxon>Bacillati</taxon>
        <taxon>Actinomycetota</taxon>
        <taxon>Actinomycetes</taxon>
        <taxon>Micromonosporales</taxon>
        <taxon>Micromonosporaceae</taxon>
        <taxon>Paractinoplanes</taxon>
    </lineage>
</organism>
<reference evidence="6 7" key="1">
    <citation type="submission" date="2021-01" db="EMBL/GenBank/DDBJ databases">
        <title>Whole genome shotgun sequence of Actinoplanes durhamensis NBRC 14914.</title>
        <authorList>
            <person name="Komaki H."/>
            <person name="Tamura T."/>
        </authorList>
    </citation>
    <scope>NUCLEOTIDE SEQUENCE [LARGE SCALE GENOMIC DNA]</scope>
    <source>
        <strain evidence="6 7">NBRC 14914</strain>
    </source>
</reference>
<dbReference type="PANTHER" id="PTHR37419:SF1">
    <property type="entry name" value="SERINE_THREONINE-PROTEIN KINASE TOXIN HIPA"/>
    <property type="match status" value="1"/>
</dbReference>
<dbReference type="Proteomes" id="UP000637628">
    <property type="component" value="Unassembled WGS sequence"/>
</dbReference>
<dbReference type="PANTHER" id="PTHR37419">
    <property type="entry name" value="SERINE/THREONINE-PROTEIN KINASE TOXIN HIPA"/>
    <property type="match status" value="1"/>
</dbReference>
<keyword evidence="2" id="KW-0808">Transferase</keyword>
<protein>
    <submittedName>
        <fullName evidence="6">HipA domain-containing protein</fullName>
    </submittedName>
</protein>
<dbReference type="RefSeq" id="WP_203729840.1">
    <property type="nucleotide sequence ID" value="NZ_BAAATX010000006.1"/>
</dbReference>
<evidence type="ECO:0000313" key="7">
    <source>
        <dbReference type="Proteomes" id="UP000637628"/>
    </source>
</evidence>
<dbReference type="Gene3D" id="1.10.1070.20">
    <property type="match status" value="1"/>
</dbReference>
<accession>A0ABQ3Z1L4</accession>
<feature type="domain" description="HipA N-terminal subdomain 1" evidence="5">
    <location>
        <begin position="5"/>
        <end position="104"/>
    </location>
</feature>
<dbReference type="InterPro" id="IPR017508">
    <property type="entry name" value="HipA_N1"/>
</dbReference>
<dbReference type="InterPro" id="IPR012893">
    <property type="entry name" value="HipA-like_C"/>
</dbReference>
<name>A0ABQ3Z1L4_9ACTN</name>
<feature type="domain" description="HipA-like C-terminal" evidence="4">
    <location>
        <begin position="150"/>
        <end position="388"/>
    </location>
</feature>